<evidence type="ECO:0000256" key="1">
    <source>
        <dbReference type="SAM" id="MobiDB-lite"/>
    </source>
</evidence>
<feature type="region of interest" description="Disordered" evidence="1">
    <location>
        <begin position="1"/>
        <end position="22"/>
    </location>
</feature>
<name>A0A076LNC1_9GAMM</name>
<sequence length="49" mass="5272">MARTTLAPAVGNGDGLRDTPRLPIASTAGRGLRLLVQKMNTQFNYCVIL</sequence>
<proteinExistence type="predicted"/>
<accession>A0A076LNC1</accession>
<organism evidence="2 3">
    <name type="scientific">Edwardsiella anguillarum ET080813</name>
    <dbReference type="NCBI Taxonomy" id="667120"/>
    <lineage>
        <taxon>Bacteria</taxon>
        <taxon>Pseudomonadati</taxon>
        <taxon>Pseudomonadota</taxon>
        <taxon>Gammaproteobacteria</taxon>
        <taxon>Enterobacterales</taxon>
        <taxon>Hafniaceae</taxon>
        <taxon>Edwardsiella</taxon>
    </lineage>
</organism>
<dbReference type="EMBL" id="CP006664">
    <property type="protein sequence ID" value="AIJ08118.1"/>
    <property type="molecule type" value="Genomic_DNA"/>
</dbReference>
<evidence type="ECO:0000313" key="3">
    <source>
        <dbReference type="Proteomes" id="UP000028681"/>
    </source>
</evidence>
<dbReference type="KEGG" id="ete:ETEE_1669"/>
<protein>
    <submittedName>
        <fullName evidence="2">Uncharacterized protein</fullName>
    </submittedName>
</protein>
<evidence type="ECO:0000313" key="2">
    <source>
        <dbReference type="EMBL" id="AIJ08118.1"/>
    </source>
</evidence>
<gene>
    <name evidence="2" type="ORF">ETEE_1669</name>
</gene>
<reference evidence="2 3" key="1">
    <citation type="journal article" date="2012" name="PLoS ONE">
        <title>Edwardsiella comparative phylogenomics reveal the new intra/inter-species taxonomic relationships, virulence evolution and niche adaptation mechanisms.</title>
        <authorList>
            <person name="Yang M."/>
            <person name="Lv Y."/>
            <person name="Xiao J."/>
            <person name="Wu H."/>
            <person name="Zheng H."/>
            <person name="Liu Q."/>
            <person name="Zhang Y."/>
            <person name="Wang Q."/>
        </authorList>
    </citation>
    <scope>NUCLEOTIDE SEQUENCE [LARGE SCALE GENOMIC DNA]</scope>
    <source>
        <strain evidence="3">080813</strain>
    </source>
</reference>
<dbReference type="AlphaFoldDB" id="A0A076LNC1"/>
<dbReference type="HOGENOM" id="CLU_3135099_0_0_6"/>
<dbReference type="Proteomes" id="UP000028681">
    <property type="component" value="Chromosome"/>
</dbReference>